<keyword evidence="1" id="KW-1133">Transmembrane helix</keyword>
<keyword evidence="1" id="KW-0472">Membrane</keyword>
<accession>A0A9W2YSD9</accession>
<dbReference type="GeneID" id="106061406"/>
<dbReference type="Proteomes" id="UP001165740">
    <property type="component" value="Chromosome 14"/>
</dbReference>
<protein>
    <submittedName>
        <fullName evidence="3">Uncharacterized protein LOC106061406 isoform X2</fullName>
    </submittedName>
</protein>
<evidence type="ECO:0000313" key="3">
    <source>
        <dbReference type="RefSeq" id="XP_055865708.1"/>
    </source>
</evidence>
<sequence length="107" mass="12662">MAEQVANIEGLGMVRLIFRNNLKGSMFNFHVDVAYKANENLLYYLDRSVEINKDLRMMKLLVFMVYLAMFLATVTSRKIFVRDLLRRQDTDLSESEESFESEFHVQR</sequence>
<proteinExistence type="predicted"/>
<name>A0A9W2YSD9_BIOGL</name>
<dbReference type="RefSeq" id="XP_055865708.1">
    <property type="nucleotide sequence ID" value="XM_056009733.1"/>
</dbReference>
<evidence type="ECO:0000313" key="2">
    <source>
        <dbReference type="Proteomes" id="UP001165740"/>
    </source>
</evidence>
<keyword evidence="1" id="KW-0812">Transmembrane</keyword>
<feature type="transmembrane region" description="Helical" evidence="1">
    <location>
        <begin position="60"/>
        <end position="80"/>
    </location>
</feature>
<keyword evidence="2" id="KW-1185">Reference proteome</keyword>
<gene>
    <name evidence="3" type="primary">LOC106061406</name>
</gene>
<organism evidence="2 3">
    <name type="scientific">Biomphalaria glabrata</name>
    <name type="common">Bloodfluke planorb</name>
    <name type="synonym">Freshwater snail</name>
    <dbReference type="NCBI Taxonomy" id="6526"/>
    <lineage>
        <taxon>Eukaryota</taxon>
        <taxon>Metazoa</taxon>
        <taxon>Spiralia</taxon>
        <taxon>Lophotrochozoa</taxon>
        <taxon>Mollusca</taxon>
        <taxon>Gastropoda</taxon>
        <taxon>Heterobranchia</taxon>
        <taxon>Euthyneura</taxon>
        <taxon>Panpulmonata</taxon>
        <taxon>Hygrophila</taxon>
        <taxon>Lymnaeoidea</taxon>
        <taxon>Planorbidae</taxon>
        <taxon>Biomphalaria</taxon>
    </lineage>
</organism>
<dbReference type="AlphaFoldDB" id="A0A9W2YSD9"/>
<reference evidence="3" key="1">
    <citation type="submission" date="2025-08" db="UniProtKB">
        <authorList>
            <consortium name="RefSeq"/>
        </authorList>
    </citation>
    <scope>IDENTIFICATION</scope>
</reference>
<evidence type="ECO:0000256" key="1">
    <source>
        <dbReference type="SAM" id="Phobius"/>
    </source>
</evidence>